<keyword evidence="1" id="KW-0812">Transmembrane</keyword>
<reference evidence="2 3" key="1">
    <citation type="journal article" date="2012" name="New Phytol.">
        <title>Insight into trade-off between wood decay and parasitism from the genome of a fungal forest pathogen.</title>
        <authorList>
            <person name="Olson A."/>
            <person name="Aerts A."/>
            <person name="Asiegbu F."/>
            <person name="Belbahri L."/>
            <person name="Bouzid O."/>
            <person name="Broberg A."/>
            <person name="Canback B."/>
            <person name="Coutinho P.M."/>
            <person name="Cullen D."/>
            <person name="Dalman K."/>
            <person name="Deflorio G."/>
            <person name="van Diepen L.T."/>
            <person name="Dunand C."/>
            <person name="Duplessis S."/>
            <person name="Durling M."/>
            <person name="Gonthier P."/>
            <person name="Grimwood J."/>
            <person name="Fossdal C.G."/>
            <person name="Hansson D."/>
            <person name="Henrissat B."/>
            <person name="Hietala A."/>
            <person name="Himmelstrand K."/>
            <person name="Hoffmeister D."/>
            <person name="Hogberg N."/>
            <person name="James T.Y."/>
            <person name="Karlsson M."/>
            <person name="Kohler A."/>
            <person name="Kues U."/>
            <person name="Lee Y.H."/>
            <person name="Lin Y.C."/>
            <person name="Lind M."/>
            <person name="Lindquist E."/>
            <person name="Lombard V."/>
            <person name="Lucas S."/>
            <person name="Lunden K."/>
            <person name="Morin E."/>
            <person name="Murat C."/>
            <person name="Park J."/>
            <person name="Raffaello T."/>
            <person name="Rouze P."/>
            <person name="Salamov A."/>
            <person name="Schmutz J."/>
            <person name="Solheim H."/>
            <person name="Stahlberg J."/>
            <person name="Velez H."/>
            <person name="de Vries R.P."/>
            <person name="Wiebenga A."/>
            <person name="Woodward S."/>
            <person name="Yakovlev I."/>
            <person name="Garbelotto M."/>
            <person name="Martin F."/>
            <person name="Grigoriev I.V."/>
            <person name="Stenlid J."/>
        </authorList>
    </citation>
    <scope>NUCLEOTIDE SEQUENCE [LARGE SCALE GENOMIC DNA]</scope>
    <source>
        <strain evidence="2 3">TC 32-1</strain>
    </source>
</reference>
<keyword evidence="3" id="KW-1185">Reference proteome</keyword>
<proteinExistence type="predicted"/>
<dbReference type="AlphaFoldDB" id="W4KK56"/>
<feature type="transmembrane region" description="Helical" evidence="1">
    <location>
        <begin position="28"/>
        <end position="54"/>
    </location>
</feature>
<dbReference type="EMBL" id="KI925455">
    <property type="protein sequence ID" value="ETW85426.1"/>
    <property type="molecule type" value="Genomic_DNA"/>
</dbReference>
<evidence type="ECO:0000313" key="2">
    <source>
        <dbReference type="EMBL" id="ETW85426.1"/>
    </source>
</evidence>
<evidence type="ECO:0000256" key="1">
    <source>
        <dbReference type="SAM" id="Phobius"/>
    </source>
</evidence>
<name>W4KK56_HETIT</name>
<evidence type="ECO:0000313" key="3">
    <source>
        <dbReference type="Proteomes" id="UP000030671"/>
    </source>
</evidence>
<dbReference type="Proteomes" id="UP000030671">
    <property type="component" value="Unassembled WGS sequence"/>
</dbReference>
<dbReference type="KEGG" id="hir:HETIRDRAFT_310274"/>
<keyword evidence="1" id="KW-1133">Transmembrane helix</keyword>
<dbReference type="GeneID" id="20669769"/>
<sequence length="55" mass="6140">MILPVPVLCITTYLLTLSVQLGADSNLWMLLVFICSSLGRMCSALMLMLMLMLFN</sequence>
<protein>
    <submittedName>
        <fullName evidence="2">Uncharacterized protein</fullName>
    </submittedName>
</protein>
<gene>
    <name evidence="2" type="ORF">HETIRDRAFT_310274</name>
</gene>
<dbReference type="RefSeq" id="XP_009542289.1">
    <property type="nucleotide sequence ID" value="XM_009543994.1"/>
</dbReference>
<keyword evidence="1" id="KW-0472">Membrane</keyword>
<dbReference type="HOGENOM" id="CLU_3032601_0_0_1"/>
<accession>W4KK56</accession>
<dbReference type="InParanoid" id="W4KK56"/>
<organism evidence="2 3">
    <name type="scientific">Heterobasidion irregulare (strain TC 32-1)</name>
    <dbReference type="NCBI Taxonomy" id="747525"/>
    <lineage>
        <taxon>Eukaryota</taxon>
        <taxon>Fungi</taxon>
        <taxon>Dikarya</taxon>
        <taxon>Basidiomycota</taxon>
        <taxon>Agaricomycotina</taxon>
        <taxon>Agaricomycetes</taxon>
        <taxon>Russulales</taxon>
        <taxon>Bondarzewiaceae</taxon>
        <taxon>Heterobasidion</taxon>
        <taxon>Heterobasidion annosum species complex</taxon>
    </lineage>
</organism>